<dbReference type="Pfam" id="PF01783">
    <property type="entry name" value="Ribosomal_L32p"/>
    <property type="match status" value="1"/>
</dbReference>
<evidence type="ECO:0000256" key="3">
    <source>
        <dbReference type="ARBA" id="ARBA00023274"/>
    </source>
</evidence>
<accession>A0ABX7PV55</accession>
<evidence type="ECO:0000256" key="4">
    <source>
        <dbReference type="ARBA" id="ARBA00035178"/>
    </source>
</evidence>
<comment type="similarity">
    <text evidence="1 5">Belongs to the bacterial ribosomal protein bL32 family.</text>
</comment>
<dbReference type="HAMAP" id="MF_00340">
    <property type="entry name" value="Ribosomal_bL32"/>
    <property type="match status" value="1"/>
</dbReference>
<feature type="compositionally biased region" description="Basic residues" evidence="6">
    <location>
        <begin position="7"/>
        <end position="19"/>
    </location>
</feature>
<name>A0ABX7PV55_9BACT</name>
<evidence type="ECO:0000256" key="1">
    <source>
        <dbReference type="ARBA" id="ARBA00008560"/>
    </source>
</evidence>
<evidence type="ECO:0000313" key="7">
    <source>
        <dbReference type="EMBL" id="QSR86885.1"/>
    </source>
</evidence>
<dbReference type="SUPFAM" id="SSF57829">
    <property type="entry name" value="Zn-binding ribosomal proteins"/>
    <property type="match status" value="1"/>
</dbReference>
<dbReference type="RefSeq" id="WP_206847322.1">
    <property type="nucleotide sequence ID" value="NZ_CP065956.1"/>
</dbReference>
<dbReference type="InterPro" id="IPR002677">
    <property type="entry name" value="Ribosomal_bL32"/>
</dbReference>
<reference evidence="7 8" key="1">
    <citation type="submission" date="2020-12" db="EMBL/GenBank/DDBJ databases">
        <authorList>
            <person name="Awala S.I."/>
            <person name="Gwak J.-H."/>
            <person name="Kim S.-J."/>
            <person name="Rhee S.-K."/>
        </authorList>
    </citation>
    <scope>NUCLEOTIDE SEQUENCE [LARGE SCALE GENOMIC DNA]</scope>
    <source>
        <strain evidence="7 8">IT5</strain>
    </source>
</reference>
<dbReference type="GO" id="GO:0005840">
    <property type="term" value="C:ribosome"/>
    <property type="evidence" value="ECO:0007669"/>
    <property type="project" value="UniProtKB-KW"/>
</dbReference>
<dbReference type="PANTHER" id="PTHR35534">
    <property type="entry name" value="50S RIBOSOMAL PROTEIN L32"/>
    <property type="match status" value="1"/>
</dbReference>
<keyword evidence="3 5" id="KW-0687">Ribonucleoprotein</keyword>
<evidence type="ECO:0000256" key="6">
    <source>
        <dbReference type="SAM" id="MobiDB-lite"/>
    </source>
</evidence>
<evidence type="ECO:0000313" key="8">
    <source>
        <dbReference type="Proteomes" id="UP000663088"/>
    </source>
</evidence>
<keyword evidence="8" id="KW-1185">Reference proteome</keyword>
<dbReference type="InterPro" id="IPR011332">
    <property type="entry name" value="Ribosomal_zn-bd"/>
</dbReference>
<dbReference type="NCBIfam" id="TIGR01031">
    <property type="entry name" value="rpmF_bact"/>
    <property type="match status" value="1"/>
</dbReference>
<dbReference type="EMBL" id="CP065956">
    <property type="protein sequence ID" value="QSR86885.1"/>
    <property type="molecule type" value="Genomic_DNA"/>
</dbReference>
<feature type="region of interest" description="Disordered" evidence="6">
    <location>
        <begin position="1"/>
        <end position="63"/>
    </location>
</feature>
<evidence type="ECO:0000256" key="2">
    <source>
        <dbReference type="ARBA" id="ARBA00022980"/>
    </source>
</evidence>
<evidence type="ECO:0000256" key="5">
    <source>
        <dbReference type="HAMAP-Rule" id="MF_00340"/>
    </source>
</evidence>
<proteinExistence type="inferred from homology"/>
<organism evidence="7 8">
    <name type="scientific">Candidatus Methylacidiphilum infernorum</name>
    <dbReference type="NCBI Taxonomy" id="511746"/>
    <lineage>
        <taxon>Bacteria</taxon>
        <taxon>Pseudomonadati</taxon>
        <taxon>Verrucomicrobiota</taxon>
        <taxon>Methylacidiphilae</taxon>
        <taxon>Methylacidiphilales</taxon>
        <taxon>Methylacidiphilaceae</taxon>
        <taxon>Methylacidiphilum (ex Ratnadevi et al. 2023)</taxon>
    </lineage>
</organism>
<dbReference type="InterPro" id="IPR044957">
    <property type="entry name" value="Ribosomal_bL32_bact"/>
</dbReference>
<dbReference type="Proteomes" id="UP000663088">
    <property type="component" value="Chromosome"/>
</dbReference>
<dbReference type="PANTHER" id="PTHR35534:SF1">
    <property type="entry name" value="LARGE RIBOSOMAL SUBUNIT PROTEIN BL32"/>
    <property type="match status" value="1"/>
</dbReference>
<keyword evidence="2 5" id="KW-0689">Ribosomal protein</keyword>
<sequence length="63" mass="7232">MGVPKRITSKSRKRSRKSANRWEPPALSKNKKTGNWVKSHHVDPTTGMYKGRQVLTLKSAEER</sequence>
<protein>
    <recommendedName>
        <fullName evidence="4 5">Large ribosomal subunit protein bL32</fullName>
    </recommendedName>
</protein>
<gene>
    <name evidence="5 7" type="primary">rpmF</name>
    <name evidence="7" type="ORF">EM20IM_00480</name>
</gene>